<feature type="domain" description="PAS" evidence="19">
    <location>
        <begin position="140"/>
        <end position="194"/>
    </location>
</feature>
<dbReference type="CDD" id="cd16922">
    <property type="entry name" value="HATPase_EvgS-ArcB-TorS-like"/>
    <property type="match status" value="1"/>
</dbReference>
<dbReference type="InterPro" id="IPR003661">
    <property type="entry name" value="HisK_dim/P_dom"/>
</dbReference>
<dbReference type="SUPFAM" id="SSF55874">
    <property type="entry name" value="ATPase domain of HSP90 chaperone/DNA topoisomerase II/histidine kinase"/>
    <property type="match status" value="1"/>
</dbReference>
<evidence type="ECO:0000256" key="8">
    <source>
        <dbReference type="ARBA" id="ARBA00022692"/>
    </source>
</evidence>
<evidence type="ECO:0000256" key="10">
    <source>
        <dbReference type="ARBA" id="ARBA00022840"/>
    </source>
</evidence>
<dbReference type="CDD" id="cd00156">
    <property type="entry name" value="REC"/>
    <property type="match status" value="1"/>
</dbReference>
<dbReference type="InterPro" id="IPR005467">
    <property type="entry name" value="His_kinase_dom"/>
</dbReference>
<dbReference type="Pfam" id="PF02518">
    <property type="entry name" value="HATPase_c"/>
    <property type="match status" value="1"/>
</dbReference>
<dbReference type="SMART" id="SM00091">
    <property type="entry name" value="PAS"/>
    <property type="match status" value="5"/>
</dbReference>
<dbReference type="CDD" id="cd00082">
    <property type="entry name" value="HisKA"/>
    <property type="match status" value="1"/>
</dbReference>
<evidence type="ECO:0000259" key="20">
    <source>
        <dbReference type="PROSITE" id="PS50113"/>
    </source>
</evidence>
<name>A0A6P1DS06_9GAMM</name>
<keyword evidence="4" id="KW-1003">Cell membrane</keyword>
<evidence type="ECO:0000256" key="16">
    <source>
        <dbReference type="SAM" id="Coils"/>
    </source>
</evidence>
<reference evidence="23" key="1">
    <citation type="journal article" date="2020" name="Microbiol. Resour. Announc.">
        <title>Draft Genome Sequences of Thiorhodococcus mannitoliphagus and Thiorhodococcus minor, Purple Sulfur Photosynthetic Bacteria in the Gammaproteobacterial Family Chromatiaceae.</title>
        <authorList>
            <person name="Aviles F.A."/>
            <person name="Meyer T.E."/>
            <person name="Kyndt J.A."/>
        </authorList>
    </citation>
    <scope>NUCLEOTIDE SEQUENCE [LARGE SCALE GENOMIC DNA]</scope>
    <source>
        <strain evidence="23">DSM 18266</strain>
    </source>
</reference>
<feature type="coiled-coil region" evidence="16">
    <location>
        <begin position="799"/>
        <end position="837"/>
    </location>
</feature>
<evidence type="ECO:0000256" key="3">
    <source>
        <dbReference type="ARBA" id="ARBA00012438"/>
    </source>
</evidence>
<dbReference type="InterPro" id="IPR011006">
    <property type="entry name" value="CheY-like_superfamily"/>
</dbReference>
<dbReference type="GO" id="GO:0005886">
    <property type="term" value="C:plasma membrane"/>
    <property type="evidence" value="ECO:0007669"/>
    <property type="project" value="UniProtKB-SubCell"/>
</dbReference>
<dbReference type="Gene3D" id="1.10.287.130">
    <property type="match status" value="1"/>
</dbReference>
<proteinExistence type="predicted"/>
<dbReference type="InterPro" id="IPR013656">
    <property type="entry name" value="PAS_4"/>
</dbReference>
<feature type="domain" description="PAS" evidence="19">
    <location>
        <begin position="690"/>
        <end position="736"/>
    </location>
</feature>
<feature type="domain" description="Response regulatory" evidence="18">
    <location>
        <begin position="6"/>
        <end position="122"/>
    </location>
</feature>
<dbReference type="InterPro" id="IPR008207">
    <property type="entry name" value="Sig_transdc_His_kin_Hpt_dom"/>
</dbReference>
<dbReference type="SMART" id="SM00086">
    <property type="entry name" value="PAC"/>
    <property type="match status" value="4"/>
</dbReference>
<dbReference type="Proteomes" id="UP000471640">
    <property type="component" value="Unassembled WGS sequence"/>
</dbReference>
<dbReference type="Gene3D" id="1.20.120.160">
    <property type="entry name" value="HPT domain"/>
    <property type="match status" value="1"/>
</dbReference>
<dbReference type="RefSeq" id="WP_164654161.1">
    <property type="nucleotide sequence ID" value="NZ_JAAIJR010000043.1"/>
</dbReference>
<comment type="catalytic activity">
    <reaction evidence="1">
        <text>ATP + protein L-histidine = ADP + protein N-phospho-L-histidine.</text>
        <dbReference type="EC" id="2.7.13.3"/>
    </reaction>
</comment>
<feature type="domain" description="PAC" evidence="20">
    <location>
        <begin position="763"/>
        <end position="815"/>
    </location>
</feature>
<evidence type="ECO:0000256" key="6">
    <source>
        <dbReference type="ARBA" id="ARBA00022553"/>
    </source>
</evidence>
<keyword evidence="8" id="KW-0812">Transmembrane</keyword>
<dbReference type="PROSITE" id="PS50109">
    <property type="entry name" value="HIS_KIN"/>
    <property type="match status" value="1"/>
</dbReference>
<dbReference type="SMART" id="SM00065">
    <property type="entry name" value="GAF"/>
    <property type="match status" value="1"/>
</dbReference>
<dbReference type="InterPro" id="IPR036097">
    <property type="entry name" value="HisK_dim/P_sf"/>
</dbReference>
<evidence type="ECO:0000256" key="2">
    <source>
        <dbReference type="ARBA" id="ARBA00004429"/>
    </source>
</evidence>
<dbReference type="Pfam" id="PF00989">
    <property type="entry name" value="PAS"/>
    <property type="match status" value="1"/>
</dbReference>
<evidence type="ECO:0000259" key="19">
    <source>
        <dbReference type="PROSITE" id="PS50112"/>
    </source>
</evidence>
<comment type="caution">
    <text evidence="22">The sequence shown here is derived from an EMBL/GenBank/DDBJ whole genome shotgun (WGS) entry which is preliminary data.</text>
</comment>
<dbReference type="Pfam" id="PF08448">
    <property type="entry name" value="PAS_4"/>
    <property type="match status" value="1"/>
</dbReference>
<dbReference type="PRINTS" id="PR00344">
    <property type="entry name" value="BCTRLSENSOR"/>
</dbReference>
<dbReference type="InterPro" id="IPR036641">
    <property type="entry name" value="HPT_dom_sf"/>
</dbReference>
<dbReference type="SUPFAM" id="SSF52172">
    <property type="entry name" value="CheY-like"/>
    <property type="match status" value="2"/>
</dbReference>
<protein>
    <recommendedName>
        <fullName evidence="3">histidine kinase</fullName>
        <ecNumber evidence="3">2.7.13.3</ecNumber>
    </recommendedName>
</protein>
<keyword evidence="7" id="KW-0808">Transferase</keyword>
<dbReference type="Gene3D" id="3.30.565.10">
    <property type="entry name" value="Histidine kinase-like ATPase, C-terminal domain"/>
    <property type="match status" value="1"/>
</dbReference>
<evidence type="ECO:0000256" key="15">
    <source>
        <dbReference type="PROSITE-ProRule" id="PRU00169"/>
    </source>
</evidence>
<dbReference type="Gene3D" id="3.40.50.2300">
    <property type="match status" value="2"/>
</dbReference>
<dbReference type="InterPro" id="IPR029016">
    <property type="entry name" value="GAF-like_dom_sf"/>
</dbReference>
<dbReference type="Gene3D" id="3.30.450.20">
    <property type="entry name" value="PAS domain"/>
    <property type="match status" value="5"/>
</dbReference>
<dbReference type="GO" id="GO:0006355">
    <property type="term" value="P:regulation of DNA-templated transcription"/>
    <property type="evidence" value="ECO:0007669"/>
    <property type="project" value="InterPro"/>
</dbReference>
<dbReference type="InterPro" id="IPR000700">
    <property type="entry name" value="PAS-assoc_C"/>
</dbReference>
<dbReference type="SMART" id="SM00448">
    <property type="entry name" value="REC"/>
    <property type="match status" value="2"/>
</dbReference>
<dbReference type="GO" id="GO:0000155">
    <property type="term" value="F:phosphorelay sensor kinase activity"/>
    <property type="evidence" value="ECO:0007669"/>
    <property type="project" value="InterPro"/>
</dbReference>
<organism evidence="22 23">
    <name type="scientific">Thiorhodococcus mannitoliphagus</name>
    <dbReference type="NCBI Taxonomy" id="329406"/>
    <lineage>
        <taxon>Bacteria</taxon>
        <taxon>Pseudomonadati</taxon>
        <taxon>Pseudomonadota</taxon>
        <taxon>Gammaproteobacteria</taxon>
        <taxon>Chromatiales</taxon>
        <taxon>Chromatiaceae</taxon>
        <taxon>Thiorhodococcus</taxon>
    </lineage>
</organism>
<dbReference type="Gene3D" id="3.30.450.40">
    <property type="match status" value="1"/>
</dbReference>
<dbReference type="PROSITE" id="PS50112">
    <property type="entry name" value="PAS"/>
    <property type="match status" value="3"/>
</dbReference>
<dbReference type="PROSITE" id="PS50110">
    <property type="entry name" value="RESPONSE_REGULATORY"/>
    <property type="match status" value="2"/>
</dbReference>
<dbReference type="EC" id="2.7.13.3" evidence="3"/>
<feature type="domain" description="Histidine kinase" evidence="17">
    <location>
        <begin position="982"/>
        <end position="1199"/>
    </location>
</feature>
<evidence type="ECO:0000256" key="11">
    <source>
        <dbReference type="ARBA" id="ARBA00022989"/>
    </source>
</evidence>
<evidence type="ECO:0000313" key="23">
    <source>
        <dbReference type="Proteomes" id="UP000471640"/>
    </source>
</evidence>
<dbReference type="Pfam" id="PF00512">
    <property type="entry name" value="HisKA"/>
    <property type="match status" value="1"/>
</dbReference>
<evidence type="ECO:0000256" key="5">
    <source>
        <dbReference type="ARBA" id="ARBA00022519"/>
    </source>
</evidence>
<evidence type="ECO:0000256" key="14">
    <source>
        <dbReference type="PROSITE-ProRule" id="PRU00110"/>
    </source>
</evidence>
<dbReference type="InterPro" id="IPR036890">
    <property type="entry name" value="HATPase_C_sf"/>
</dbReference>
<evidence type="ECO:0000259" key="18">
    <source>
        <dbReference type="PROSITE" id="PS50110"/>
    </source>
</evidence>
<dbReference type="InterPro" id="IPR001789">
    <property type="entry name" value="Sig_transdc_resp-reg_receiver"/>
</dbReference>
<comment type="subcellular location">
    <subcellularLocation>
        <location evidence="2">Cell inner membrane</location>
        <topology evidence="2">Multi-pass membrane protein</topology>
    </subcellularLocation>
</comment>
<dbReference type="InterPro" id="IPR013655">
    <property type="entry name" value="PAS_fold_3"/>
</dbReference>
<dbReference type="Pfam" id="PF08447">
    <property type="entry name" value="PAS_3"/>
    <property type="match status" value="1"/>
</dbReference>
<reference evidence="22 23" key="2">
    <citation type="submission" date="2020-02" db="EMBL/GenBank/DDBJ databases">
        <title>Genome sequences of Thiorhodococcus mannitoliphagus and Thiorhodococcus minor, purple sulfur photosynthetic bacteria in the gammaproteobacterial family, Chromatiaceae.</title>
        <authorList>
            <person name="Aviles F.A."/>
            <person name="Meyer T.E."/>
            <person name="Kyndt J.A."/>
        </authorList>
    </citation>
    <scope>NUCLEOTIDE SEQUENCE [LARGE SCALE GENOMIC DNA]</scope>
    <source>
        <strain evidence="22 23">DSM 18266</strain>
    </source>
</reference>
<dbReference type="PANTHER" id="PTHR43047">
    <property type="entry name" value="TWO-COMPONENT HISTIDINE PROTEIN KINASE"/>
    <property type="match status" value="1"/>
</dbReference>
<feature type="domain" description="PAS" evidence="19">
    <location>
        <begin position="834"/>
        <end position="886"/>
    </location>
</feature>
<keyword evidence="11" id="KW-1133">Transmembrane helix</keyword>
<dbReference type="CDD" id="cd00130">
    <property type="entry name" value="PAS"/>
    <property type="match status" value="4"/>
</dbReference>
<dbReference type="InterPro" id="IPR003594">
    <property type="entry name" value="HATPase_dom"/>
</dbReference>
<dbReference type="CDD" id="cd17546">
    <property type="entry name" value="REC_hyHK_CKI1_RcsC-like"/>
    <property type="match status" value="1"/>
</dbReference>
<keyword evidence="23" id="KW-1185">Reference proteome</keyword>
<dbReference type="Pfam" id="PF01627">
    <property type="entry name" value="Hpt"/>
    <property type="match status" value="1"/>
</dbReference>
<feature type="domain" description="HPt" evidence="21">
    <location>
        <begin position="1396"/>
        <end position="1492"/>
    </location>
</feature>
<sequence>MSEPLRILLLEDSAVDAELTERALRKAGLNFVSRRVQARDPFLAELDAFAPDIVLADYQLPQFDGRQALDLAHGRQPLLPFIFVTGALGEEAAVELLRAGANDYILKDRLTRLPTAITRALTACCQQEELQATQAALRESETRYRALVESTLDWIWEVDAEMRYTYVSPVCQQLLGYSPAELLGRTPFDFMAPDVPGRAEQALVVVAAEHQPFAMLENICLHKDGRRVVLETSGTPLFARDGSFQGYRGIDRDITARKRDEAALRLQTRRATALLELPRAAERMTEVELMQFGLELAEELTESAIAFIHLVHQDQEEIELVTWSGQTLEKYCQAVFDRHYPVSQAGIWADAVRQRAPVVFNDYAAAPCRKGLPEGHSRLDRLISLPVIEGDLVRMMVGVGNKVMPYSDRDVETLQLIANEIWRIVRQRRAEQELRESEVRYHTLVKNMRNGVCIFAAQDDGQDFLIQDGNLAMERIEGTRLAEIRGRRLSQVFPGAEALGLMDVLRRVWQTGVPERLPPAYYEDPLRSGWREGFVYRLPDGGLVSVYDDISERIELEMALEESRERLALALDAAEVGMWDWRVPTGEVQVNARWARMLGYEPSELEPITIGTWEGLCQPDDFAVAQRALERHFAGKLAVYEAETRLTHKDGHFVWVLDRGRVVERDADGRPLRMAGTHIDISARKRSEARLMQLSLAVEQTPASIVITDIEGRIQYVNPAFAQASGYSAEEAVGENPRILSSGKTPPEVHRGLWDTLARGEVWRGEFLNKRKDGGEYVEQAVISPVRQSDGQVTHYVAVKEDITEKKRVEQELEHYRHNLEELVETRTAELRLAEERSRLILESSADGLFGEDIEGRATFINPAACAMLGFKPEDVLGRCVHELIHHSHADGTSLEKSQCPLHAASTGHRVIRQVEDVFWRANGRSFPVTYSSHPMYKEGEIIGSVISFIDISVQKQTEAAREAALAEAERLARLKSEFLANMSHEIRTPLNAVLGFAQVGERHSEAGGKARDYFKRILDSGQLLLGIVNDILDFSKIDAGKLIIAEGMVDLRALIERATDMIATRLEDKGLKFSLEEGDELPASFRGDDLRLAQVLGNLLSNAIKFTERGEVTLSVLREGDDLRFCVEDTGIGMTPEQVNNLYHPFEQADGSITRRFGGTGLGLAISKRLVEMMGGGIRVRSQPGQGTRFELRIPLKAPCGRIGPHRIIPRAPGLAAGGARLRGLVILVAEDNPANRLVLEELLNGEGCWLVQVENGLEAVERVRQDRAGAFDLVLMDIQMPVMDGLEATGRIRELAPELPIVGLTAHALQSEREHCLAVGMVDHVAKPIELDTLVQTILRHVARGAHAVGAERRSAAALEPRRPSSLEDAPVAAAEAVDSWIDWPALQVRYAGNPAFLPRLLESILSSSADQSACLRRAFESDDLEQVAFIAHRWKGTAGTLFAEGLSLLAARAESDARERRTEASRSARHLADAVDQALREIRESAWMQGHLSGACSAAESAATGGLLSECVDQLRVFLEMDDTQANAVYDRDRELLIQAFGEEARRLGLQIEQFDYPAALRTLNDLMAQGRGA</sequence>
<dbReference type="SMART" id="SM00388">
    <property type="entry name" value="HisKA"/>
    <property type="match status" value="1"/>
</dbReference>
<dbReference type="FunFam" id="3.30.565.10:FF:000010">
    <property type="entry name" value="Sensor histidine kinase RcsC"/>
    <property type="match status" value="1"/>
</dbReference>
<keyword evidence="10" id="KW-0547">Nucleotide-binding</keyword>
<dbReference type="SUPFAM" id="SSF55785">
    <property type="entry name" value="PYP-like sensor domain (PAS domain)"/>
    <property type="match status" value="5"/>
</dbReference>
<feature type="domain" description="PAC" evidence="20">
    <location>
        <begin position="214"/>
        <end position="266"/>
    </location>
</feature>
<dbReference type="InterPro" id="IPR013767">
    <property type="entry name" value="PAS_fold"/>
</dbReference>
<dbReference type="InterPro" id="IPR003018">
    <property type="entry name" value="GAF"/>
</dbReference>
<dbReference type="SUPFAM" id="SSF47384">
    <property type="entry name" value="Homodimeric domain of signal transducing histidine kinase"/>
    <property type="match status" value="1"/>
</dbReference>
<dbReference type="Pfam" id="PF13185">
    <property type="entry name" value="GAF_2"/>
    <property type="match status" value="1"/>
</dbReference>
<evidence type="ECO:0000256" key="13">
    <source>
        <dbReference type="ARBA" id="ARBA00023136"/>
    </source>
</evidence>
<keyword evidence="6 15" id="KW-0597">Phosphoprotein</keyword>
<keyword evidence="16" id="KW-0175">Coiled coil</keyword>
<evidence type="ECO:0000259" key="21">
    <source>
        <dbReference type="PROSITE" id="PS50894"/>
    </source>
</evidence>
<dbReference type="EMBL" id="JAAIJR010000043">
    <property type="protein sequence ID" value="NEX21057.1"/>
    <property type="molecule type" value="Genomic_DNA"/>
</dbReference>
<dbReference type="InterPro" id="IPR035965">
    <property type="entry name" value="PAS-like_dom_sf"/>
</dbReference>
<evidence type="ECO:0000256" key="1">
    <source>
        <dbReference type="ARBA" id="ARBA00000085"/>
    </source>
</evidence>
<evidence type="ECO:0000256" key="9">
    <source>
        <dbReference type="ARBA" id="ARBA00022777"/>
    </source>
</evidence>
<dbReference type="PROSITE" id="PS50894">
    <property type="entry name" value="HPT"/>
    <property type="match status" value="1"/>
</dbReference>
<feature type="domain" description="PAC" evidence="20">
    <location>
        <begin position="640"/>
        <end position="693"/>
    </location>
</feature>
<gene>
    <name evidence="22" type="ORF">G3480_12160</name>
</gene>
<evidence type="ECO:0000256" key="12">
    <source>
        <dbReference type="ARBA" id="ARBA00023012"/>
    </source>
</evidence>
<keyword evidence="9" id="KW-0418">Kinase</keyword>
<keyword evidence="13" id="KW-0472">Membrane</keyword>
<accession>A0A6P1DS06</accession>
<keyword evidence="12" id="KW-0902">Two-component regulatory system</keyword>
<dbReference type="SUPFAM" id="SSF47226">
    <property type="entry name" value="Histidine-containing phosphotransfer domain, HPT domain"/>
    <property type="match status" value="1"/>
</dbReference>
<feature type="modified residue" description="4-aspartylphosphate" evidence="15">
    <location>
        <position position="57"/>
    </location>
</feature>
<dbReference type="InterPro" id="IPR001610">
    <property type="entry name" value="PAC"/>
</dbReference>
<dbReference type="NCBIfam" id="TIGR00229">
    <property type="entry name" value="sensory_box"/>
    <property type="match status" value="4"/>
</dbReference>
<evidence type="ECO:0000256" key="7">
    <source>
        <dbReference type="ARBA" id="ARBA00022679"/>
    </source>
</evidence>
<dbReference type="InterPro" id="IPR004358">
    <property type="entry name" value="Sig_transdc_His_kin-like_C"/>
</dbReference>
<feature type="domain" description="Response regulatory" evidence="18">
    <location>
        <begin position="1227"/>
        <end position="1344"/>
    </location>
</feature>
<evidence type="ECO:0000259" key="17">
    <source>
        <dbReference type="PROSITE" id="PS50109"/>
    </source>
</evidence>
<dbReference type="Pfam" id="PF13426">
    <property type="entry name" value="PAS_9"/>
    <property type="match status" value="1"/>
</dbReference>
<evidence type="ECO:0000313" key="22">
    <source>
        <dbReference type="EMBL" id="NEX21057.1"/>
    </source>
</evidence>
<dbReference type="SMART" id="SM00387">
    <property type="entry name" value="HATPase_c"/>
    <property type="match status" value="1"/>
</dbReference>
<keyword evidence="5" id="KW-0997">Cell inner membrane</keyword>
<feature type="modified residue" description="Phosphohistidine" evidence="14">
    <location>
        <position position="1435"/>
    </location>
</feature>
<dbReference type="PROSITE" id="PS50113">
    <property type="entry name" value="PAC"/>
    <property type="match status" value="3"/>
</dbReference>
<dbReference type="Pfam" id="PF00072">
    <property type="entry name" value="Response_reg"/>
    <property type="match status" value="2"/>
</dbReference>
<dbReference type="SUPFAM" id="SSF55781">
    <property type="entry name" value="GAF domain-like"/>
    <property type="match status" value="1"/>
</dbReference>
<evidence type="ECO:0000256" key="4">
    <source>
        <dbReference type="ARBA" id="ARBA00022475"/>
    </source>
</evidence>
<feature type="modified residue" description="4-aspartylphosphate" evidence="15">
    <location>
        <position position="1279"/>
    </location>
</feature>
<dbReference type="PANTHER" id="PTHR43047:SF78">
    <property type="entry name" value="SENSORY_REGULATORY PROTEIN RPFC"/>
    <property type="match status" value="1"/>
</dbReference>
<keyword evidence="10" id="KW-0067">ATP-binding</keyword>
<dbReference type="InterPro" id="IPR000014">
    <property type="entry name" value="PAS"/>
</dbReference>